<organism evidence="9 10">
    <name type="scientific">Bombyx mori</name>
    <name type="common">Silk moth</name>
    <dbReference type="NCBI Taxonomy" id="7091"/>
    <lineage>
        <taxon>Eukaryota</taxon>
        <taxon>Metazoa</taxon>
        <taxon>Ecdysozoa</taxon>
        <taxon>Arthropoda</taxon>
        <taxon>Hexapoda</taxon>
        <taxon>Insecta</taxon>
        <taxon>Pterygota</taxon>
        <taxon>Neoptera</taxon>
        <taxon>Endopterygota</taxon>
        <taxon>Lepidoptera</taxon>
        <taxon>Glossata</taxon>
        <taxon>Ditrysia</taxon>
        <taxon>Bombycoidea</taxon>
        <taxon>Bombycidae</taxon>
        <taxon>Bombycinae</taxon>
        <taxon>Bombyx</taxon>
    </lineage>
</organism>
<keyword evidence="2" id="KW-0272">Extracellular matrix</keyword>
<evidence type="ECO:0000313" key="9">
    <source>
        <dbReference type="EnsemblMetazoa" id="XP_012548598.1"/>
    </source>
</evidence>
<dbReference type="InterPro" id="IPR036383">
    <property type="entry name" value="TSP1_rpt_sf"/>
</dbReference>
<dbReference type="FunFam" id="2.60.40.2130:FF:000002">
    <property type="entry name" value="Putative Spondin-1"/>
    <property type="match status" value="1"/>
</dbReference>
<dbReference type="Gene3D" id="2.20.100.10">
    <property type="entry name" value="Thrombospondin type-1 (TSP1) repeat"/>
    <property type="match status" value="1"/>
</dbReference>
<dbReference type="InterPro" id="IPR051418">
    <property type="entry name" value="Spondin/Thrombospondin_T1"/>
</dbReference>
<feature type="domain" description="Spondin" evidence="8">
    <location>
        <begin position="183"/>
        <end position="376"/>
    </location>
</feature>
<evidence type="ECO:0000256" key="5">
    <source>
        <dbReference type="SAM" id="MobiDB-lite"/>
    </source>
</evidence>
<evidence type="ECO:0000256" key="6">
    <source>
        <dbReference type="SAM" id="SignalP"/>
    </source>
</evidence>
<dbReference type="Gene3D" id="2.60.40.2130">
    <property type="entry name" value="F-spondin domain"/>
    <property type="match status" value="1"/>
</dbReference>
<dbReference type="GO" id="GO:0031012">
    <property type="term" value="C:extracellular matrix"/>
    <property type="evidence" value="ECO:0007669"/>
    <property type="project" value="TreeGrafter"/>
</dbReference>
<dbReference type="GeneID" id="101740935"/>
<evidence type="ECO:0008006" key="11">
    <source>
        <dbReference type="Google" id="ProtNLM"/>
    </source>
</evidence>
<keyword evidence="4" id="KW-1015">Disulfide bond</keyword>
<dbReference type="Proteomes" id="UP000005204">
    <property type="component" value="Unassembled WGS sequence"/>
</dbReference>
<dbReference type="RefSeq" id="XP_012548598.1">
    <property type="nucleotide sequence ID" value="XM_012693144.4"/>
</dbReference>
<dbReference type="InterPro" id="IPR042307">
    <property type="entry name" value="Reeler_sf"/>
</dbReference>
<reference evidence="9" key="2">
    <citation type="submission" date="2022-06" db="UniProtKB">
        <authorList>
            <consortium name="EnsemblMetazoa"/>
        </authorList>
    </citation>
    <scope>IDENTIFICATION</scope>
    <source>
        <strain evidence="9">p50T (Dazao)</strain>
    </source>
</reference>
<dbReference type="SUPFAM" id="SSF82895">
    <property type="entry name" value="TSP-1 type 1 repeat"/>
    <property type="match status" value="1"/>
</dbReference>
<accession>A0A8R2G9U3</accession>
<dbReference type="InterPro" id="IPR002861">
    <property type="entry name" value="Reeler_dom"/>
</dbReference>
<dbReference type="Pfam" id="PF06468">
    <property type="entry name" value="Spond_N"/>
    <property type="match status" value="1"/>
</dbReference>
<evidence type="ECO:0000256" key="2">
    <source>
        <dbReference type="ARBA" id="ARBA00022530"/>
    </source>
</evidence>
<proteinExistence type="predicted"/>
<feature type="chain" id="PRO_5035771781" description="Spondin-1" evidence="6">
    <location>
        <begin position="22"/>
        <end position="580"/>
    </location>
</feature>
<evidence type="ECO:0000256" key="3">
    <source>
        <dbReference type="ARBA" id="ARBA00022737"/>
    </source>
</evidence>
<keyword evidence="2" id="KW-0964">Secreted</keyword>
<reference evidence="10" key="1">
    <citation type="journal article" date="2008" name="Insect Biochem. Mol. Biol.">
        <title>The genome of a lepidopteran model insect, the silkworm Bombyx mori.</title>
        <authorList>
            <consortium name="International Silkworm Genome Consortium"/>
        </authorList>
    </citation>
    <scope>NUCLEOTIDE SEQUENCE [LARGE SCALE GENOMIC DNA]</scope>
    <source>
        <strain evidence="10">p50T</strain>
    </source>
</reference>
<dbReference type="KEGG" id="bmor:101740935"/>
<evidence type="ECO:0000313" key="10">
    <source>
        <dbReference type="Proteomes" id="UP000005204"/>
    </source>
</evidence>
<dbReference type="Gene3D" id="2.60.40.4060">
    <property type="entry name" value="Reeler domain"/>
    <property type="match status" value="1"/>
</dbReference>
<dbReference type="InterPro" id="IPR038678">
    <property type="entry name" value="Spondin_N_sf"/>
</dbReference>
<feature type="domain" description="Reelin" evidence="7">
    <location>
        <begin position="9"/>
        <end position="182"/>
    </location>
</feature>
<dbReference type="PROSITE" id="PS51020">
    <property type="entry name" value="SPONDIN"/>
    <property type="match status" value="1"/>
</dbReference>
<evidence type="ECO:0000259" key="8">
    <source>
        <dbReference type="PROSITE" id="PS51020"/>
    </source>
</evidence>
<feature type="region of interest" description="Disordered" evidence="5">
    <location>
        <begin position="402"/>
        <end position="467"/>
    </location>
</feature>
<protein>
    <recommendedName>
        <fullName evidence="11">Spondin-1</fullName>
    </recommendedName>
</protein>
<dbReference type="PANTHER" id="PTHR11311:SF16">
    <property type="entry name" value="SPONDIN-1"/>
    <property type="match status" value="1"/>
</dbReference>
<keyword evidence="3" id="KW-0677">Repeat</keyword>
<dbReference type="CDD" id="cd08544">
    <property type="entry name" value="Reeler"/>
    <property type="match status" value="1"/>
</dbReference>
<dbReference type="PROSITE" id="PS51019">
    <property type="entry name" value="REELIN"/>
    <property type="match status" value="1"/>
</dbReference>
<comment type="subcellular location">
    <subcellularLocation>
        <location evidence="1">Secreted</location>
        <location evidence="1">Extracellular space</location>
        <location evidence="1">Extracellular matrix</location>
    </subcellularLocation>
</comment>
<evidence type="ECO:0000256" key="4">
    <source>
        <dbReference type="ARBA" id="ARBA00023157"/>
    </source>
</evidence>
<dbReference type="EnsemblMetazoa" id="XM_012693144.3">
    <property type="protein sequence ID" value="XP_012548598.1"/>
    <property type="gene ID" value="LOC101740935"/>
</dbReference>
<evidence type="ECO:0000256" key="1">
    <source>
        <dbReference type="ARBA" id="ARBA00004498"/>
    </source>
</evidence>
<keyword evidence="10" id="KW-1185">Reference proteome</keyword>
<dbReference type="NCBIfam" id="NF038123">
    <property type="entry name" value="NF038123_dom"/>
    <property type="match status" value="1"/>
</dbReference>
<dbReference type="AlphaFoldDB" id="A0A8R2G9U3"/>
<keyword evidence="6" id="KW-0732">Signal</keyword>
<dbReference type="PANTHER" id="PTHR11311">
    <property type="entry name" value="SPONDIN"/>
    <property type="match status" value="1"/>
</dbReference>
<feature type="signal peptide" evidence="6">
    <location>
        <begin position="1"/>
        <end position="21"/>
    </location>
</feature>
<sequence length="580" mass="66655">MKSIWRAFLLLHYLNFHKIMCFRCDRRPYGSTAPASPPDGRFHLNVLGVENHAYLPEQVYTAQITSTDGESKFTGFMISAEGDTRQDPKNPRRLISLFPGDIRPQKIETAKFSDRCLYSVEQATRTWKTSVEVFWQAPPTGHGCVTLRAVVVENDEQWFEDGAPLTQKICEDLRQPDDMSPLINYDCQICDEAKYEISFTGVWSRNTHPRLYPENVWVPRFSDLVGASHDVDYLMWIPGNLAGEGMRDLAEHANSSKLETEIREKIGDGVRTLIKGKGHGYRKMNNPTFAIFRADKKNHLVSVAVALHPSPDWFLGVTRFELCQEDNTWLRERELNLFPWDAGTDSGVSYESPNIETYPQDTISRVAMSSYDKKSPFYQTTMTEMHPFGKLHIKFIRSYHRECEDEEETTETTSPEGDLESTSTTETPTTEESEGPFEPKPPSRYQNPAIDSGGSGREDPIVFDQDSSEECPMSEWQAWSSCEGPCDHGHVKGYQWRVRYHLVDGIAVEKYDPYNQHTLNLEVPKYCKNHVEDFQRKECFEKCSEDYDEHEDEIKMERRIISEIMPGSSWGGSSRKNTKH</sequence>
<name>A0A8R2G9U3_BOMMO</name>
<dbReference type="Pfam" id="PF02014">
    <property type="entry name" value="Reeler"/>
    <property type="match status" value="1"/>
</dbReference>
<evidence type="ECO:0000259" key="7">
    <source>
        <dbReference type="PROSITE" id="PS51019"/>
    </source>
</evidence>
<dbReference type="InterPro" id="IPR009465">
    <property type="entry name" value="Spondin_N"/>
</dbReference>
<feature type="compositionally biased region" description="Low complexity" evidence="5">
    <location>
        <begin position="411"/>
        <end position="428"/>
    </location>
</feature>
<dbReference type="GO" id="GO:0007155">
    <property type="term" value="P:cell adhesion"/>
    <property type="evidence" value="ECO:0007669"/>
    <property type="project" value="TreeGrafter"/>
</dbReference>
<dbReference type="OrthoDB" id="347314at2759"/>